<gene>
    <name evidence="2" type="primary">Odaph</name>
</gene>
<proteinExistence type="predicted"/>
<organism evidence="1 2">
    <name type="scientific">Castor canadensis</name>
    <name type="common">American beaver</name>
    <dbReference type="NCBI Taxonomy" id="51338"/>
    <lineage>
        <taxon>Eukaryota</taxon>
        <taxon>Metazoa</taxon>
        <taxon>Chordata</taxon>
        <taxon>Craniata</taxon>
        <taxon>Vertebrata</taxon>
        <taxon>Euteleostomi</taxon>
        <taxon>Mammalia</taxon>
        <taxon>Eutheria</taxon>
        <taxon>Euarchontoglires</taxon>
        <taxon>Glires</taxon>
        <taxon>Rodentia</taxon>
        <taxon>Castorimorpha</taxon>
        <taxon>Castoridae</taxon>
        <taxon>Castor</taxon>
    </lineage>
</organism>
<sequence>MARRLCFTSRLLVCWLVITVAEGQEIVTPPGGSGNNVNPKDCQIFSLTPPPTTTGNPATRVQPVTKVQPVTRTCKYLFQVFPQGRPRVYPRFPSGPFLPPNCNHRFHFQPFYWLPGSLTPGRYLLGRQLEKGSSSEESKEKRETTETR</sequence>
<evidence type="ECO:0000313" key="2">
    <source>
        <dbReference type="RefSeq" id="XP_073897184.1"/>
    </source>
</evidence>
<reference evidence="2" key="1">
    <citation type="submission" date="2025-08" db="UniProtKB">
        <authorList>
            <consortium name="RefSeq"/>
        </authorList>
    </citation>
    <scope>IDENTIFICATION</scope>
</reference>
<name>A0AC58JWX9_CASCN</name>
<keyword evidence="1" id="KW-1185">Reference proteome</keyword>
<dbReference type="RefSeq" id="XP_073897184.1">
    <property type="nucleotide sequence ID" value="XM_074041083.1"/>
</dbReference>
<protein>
    <submittedName>
        <fullName evidence="2">Odontogenesis associated phosphoprotein</fullName>
    </submittedName>
</protein>
<dbReference type="Proteomes" id="UP001732720">
    <property type="component" value="Chromosome 9"/>
</dbReference>
<evidence type="ECO:0000313" key="1">
    <source>
        <dbReference type="Proteomes" id="UP001732720"/>
    </source>
</evidence>
<accession>A0AC58JWX9</accession>